<feature type="repeat" description="ANK" evidence="3">
    <location>
        <begin position="109"/>
        <end position="141"/>
    </location>
</feature>
<evidence type="ECO:0000313" key="7">
    <source>
        <dbReference type="RefSeq" id="XP_031428226.1"/>
    </source>
</evidence>
<feature type="repeat" description="ANK" evidence="3">
    <location>
        <begin position="43"/>
        <end position="75"/>
    </location>
</feature>
<keyword evidence="6" id="KW-1185">Reference proteome</keyword>
<dbReference type="GeneID" id="105904451"/>
<feature type="compositionally biased region" description="Polar residues" evidence="5">
    <location>
        <begin position="356"/>
        <end position="383"/>
    </location>
</feature>
<keyword evidence="1" id="KW-0677">Repeat</keyword>
<dbReference type="SUPFAM" id="SSF48403">
    <property type="entry name" value="Ankyrin repeat"/>
    <property type="match status" value="1"/>
</dbReference>
<sequence length="455" mass="50195">MSSVVKQHGKRSLVIEAARTGDTKRLMLVAKTRADMNVVDPTHGFTPLLWACQAGHLECLLWLLLHGADVSYQTSKGWTAGHVAAITGQDQCMKALIEHRIDLTVRDSRGCTTAHLAAAHGHAGTLHTALRQGVDVNTTDNSEWMSIHHAAFHGRLNCMQTLTRWGAKIHSVDYNGNTPAHLSAAEGHLMCFKYLLAKCSCLYHGINMRNNLGETARDLALRFNKLPVVEFIGEALETATQSRSDLLEMKALKYPAHTAAYRGDLDTLRRIVESGVANINERDEDGSSPMHKAAGQGHLHCLEWLLEMGGNFKLKNNAGESSQDVAKRFAQLAAVKMLKTEKVDVDTEELKAMGPSQVTDSKAFSSTEEQNKAENTPNIASVHDSNQKNLGVIGAGDEDVDVRSTTKHLAEQLEAERVRREKLESQMDDCCTELRQLRQALKRVHVADCPCRNLK</sequence>
<dbReference type="InterPro" id="IPR050776">
    <property type="entry name" value="Ank_Repeat/CDKN_Inhibitor"/>
</dbReference>
<dbReference type="Pfam" id="PF13637">
    <property type="entry name" value="Ank_4"/>
    <property type="match status" value="1"/>
</dbReference>
<dbReference type="OrthoDB" id="163438at2759"/>
<dbReference type="InterPro" id="IPR036770">
    <property type="entry name" value="Ankyrin_rpt-contain_sf"/>
</dbReference>
<dbReference type="Proteomes" id="UP000515152">
    <property type="component" value="Chromosome 8"/>
</dbReference>
<keyword evidence="2 3" id="KW-0040">ANK repeat</keyword>
<dbReference type="Pfam" id="PF12796">
    <property type="entry name" value="Ank_2"/>
    <property type="match status" value="2"/>
</dbReference>
<organism evidence="6 7">
    <name type="scientific">Clupea harengus</name>
    <name type="common">Atlantic herring</name>
    <dbReference type="NCBI Taxonomy" id="7950"/>
    <lineage>
        <taxon>Eukaryota</taxon>
        <taxon>Metazoa</taxon>
        <taxon>Chordata</taxon>
        <taxon>Craniata</taxon>
        <taxon>Vertebrata</taxon>
        <taxon>Euteleostomi</taxon>
        <taxon>Actinopterygii</taxon>
        <taxon>Neopterygii</taxon>
        <taxon>Teleostei</taxon>
        <taxon>Clupei</taxon>
        <taxon>Clupeiformes</taxon>
        <taxon>Clupeoidei</taxon>
        <taxon>Clupeidae</taxon>
        <taxon>Clupea</taxon>
    </lineage>
</organism>
<dbReference type="SMART" id="SM00248">
    <property type="entry name" value="ANK"/>
    <property type="match status" value="8"/>
</dbReference>
<feature type="coiled-coil region" evidence="4">
    <location>
        <begin position="406"/>
        <end position="440"/>
    </location>
</feature>
<dbReference type="PANTHER" id="PTHR24201:SF2">
    <property type="entry name" value="ANKYRIN REPEAT DOMAIN-CONTAINING PROTEIN 42"/>
    <property type="match status" value="1"/>
</dbReference>
<proteinExistence type="predicted"/>
<name>A0A6P8FXK6_CLUHA</name>
<dbReference type="PROSITE" id="PS50297">
    <property type="entry name" value="ANK_REP_REGION"/>
    <property type="match status" value="3"/>
</dbReference>
<dbReference type="RefSeq" id="XP_031428226.1">
    <property type="nucleotide sequence ID" value="XM_031572366.2"/>
</dbReference>
<dbReference type="PROSITE" id="PS50088">
    <property type="entry name" value="ANK_REPEAT"/>
    <property type="match status" value="4"/>
</dbReference>
<evidence type="ECO:0000256" key="1">
    <source>
        <dbReference type="ARBA" id="ARBA00022737"/>
    </source>
</evidence>
<evidence type="ECO:0000256" key="4">
    <source>
        <dbReference type="SAM" id="Coils"/>
    </source>
</evidence>
<gene>
    <name evidence="7" type="primary">LOC105904451</name>
</gene>
<dbReference type="AlphaFoldDB" id="A0A6P8FXK6"/>
<feature type="region of interest" description="Disordered" evidence="5">
    <location>
        <begin position="351"/>
        <end position="383"/>
    </location>
</feature>
<dbReference type="InterPro" id="IPR002110">
    <property type="entry name" value="Ankyrin_rpt"/>
</dbReference>
<feature type="repeat" description="ANK" evidence="3">
    <location>
        <begin position="285"/>
        <end position="317"/>
    </location>
</feature>
<dbReference type="KEGG" id="char:105904451"/>
<protein>
    <submittedName>
        <fullName evidence="7">Ankyrin repeat domain-containing protein 42</fullName>
    </submittedName>
</protein>
<evidence type="ECO:0000256" key="3">
    <source>
        <dbReference type="PROSITE-ProRule" id="PRU00023"/>
    </source>
</evidence>
<keyword evidence="4" id="KW-0175">Coiled coil</keyword>
<evidence type="ECO:0000313" key="6">
    <source>
        <dbReference type="Proteomes" id="UP000515152"/>
    </source>
</evidence>
<reference evidence="7" key="1">
    <citation type="submission" date="2025-08" db="UniProtKB">
        <authorList>
            <consortium name="RefSeq"/>
        </authorList>
    </citation>
    <scope>IDENTIFICATION</scope>
</reference>
<dbReference type="Gene3D" id="1.25.40.20">
    <property type="entry name" value="Ankyrin repeat-containing domain"/>
    <property type="match status" value="3"/>
</dbReference>
<feature type="repeat" description="ANK" evidence="3">
    <location>
        <begin position="76"/>
        <end position="108"/>
    </location>
</feature>
<accession>A0A6P8FXK6</accession>
<evidence type="ECO:0000256" key="2">
    <source>
        <dbReference type="ARBA" id="ARBA00023043"/>
    </source>
</evidence>
<evidence type="ECO:0000256" key="5">
    <source>
        <dbReference type="SAM" id="MobiDB-lite"/>
    </source>
</evidence>
<dbReference type="PANTHER" id="PTHR24201">
    <property type="entry name" value="ANK_REP_REGION DOMAIN-CONTAINING PROTEIN"/>
    <property type="match status" value="1"/>
</dbReference>